<feature type="compositionally biased region" description="Low complexity" evidence="1">
    <location>
        <begin position="62"/>
        <end position="75"/>
    </location>
</feature>
<feature type="compositionally biased region" description="Low complexity" evidence="1">
    <location>
        <begin position="225"/>
        <end position="269"/>
    </location>
</feature>
<protein>
    <recommendedName>
        <fullName evidence="4">Lipoprotein</fullName>
    </recommendedName>
</protein>
<organism evidence="2 3">
    <name type="scientific">Ornithinimicrobium kibberense</name>
    <dbReference type="NCBI Taxonomy" id="282060"/>
    <lineage>
        <taxon>Bacteria</taxon>
        <taxon>Bacillati</taxon>
        <taxon>Actinomycetota</taxon>
        <taxon>Actinomycetes</taxon>
        <taxon>Micrococcales</taxon>
        <taxon>Ornithinimicrobiaceae</taxon>
        <taxon>Ornithinimicrobium</taxon>
    </lineage>
</organism>
<proteinExistence type="predicted"/>
<evidence type="ECO:0000256" key="1">
    <source>
        <dbReference type="SAM" id="MobiDB-lite"/>
    </source>
</evidence>
<comment type="caution">
    <text evidence="2">The sequence shown here is derived from an EMBL/GenBank/DDBJ whole genome shotgun (WGS) entry which is preliminary data.</text>
</comment>
<gene>
    <name evidence="2" type="ORF">ACFFN0_02155</name>
</gene>
<dbReference type="EMBL" id="JBHMAX010000005">
    <property type="protein sequence ID" value="MFB9730841.1"/>
    <property type="molecule type" value="Genomic_DNA"/>
</dbReference>
<evidence type="ECO:0008006" key="4">
    <source>
        <dbReference type="Google" id="ProtNLM"/>
    </source>
</evidence>
<dbReference type="Proteomes" id="UP001589613">
    <property type="component" value="Unassembled WGS sequence"/>
</dbReference>
<evidence type="ECO:0000313" key="2">
    <source>
        <dbReference type="EMBL" id="MFB9730841.1"/>
    </source>
</evidence>
<feature type="region of interest" description="Disordered" evidence="1">
    <location>
        <begin position="219"/>
        <end position="294"/>
    </location>
</feature>
<accession>A0ABV5UZ54</accession>
<evidence type="ECO:0000313" key="3">
    <source>
        <dbReference type="Proteomes" id="UP001589613"/>
    </source>
</evidence>
<name>A0ABV5UZ54_9MICO</name>
<reference evidence="2 3" key="1">
    <citation type="submission" date="2024-09" db="EMBL/GenBank/DDBJ databases">
        <authorList>
            <person name="Sun Q."/>
            <person name="Mori K."/>
        </authorList>
    </citation>
    <scope>NUCLEOTIDE SEQUENCE [LARGE SCALE GENOMIC DNA]</scope>
    <source>
        <strain evidence="2 3">JCM 12763</strain>
    </source>
</reference>
<feature type="region of interest" description="Disordered" evidence="1">
    <location>
        <begin position="48"/>
        <end position="75"/>
    </location>
</feature>
<dbReference type="RefSeq" id="WP_377465552.1">
    <property type="nucleotide sequence ID" value="NZ_JBHMAX010000005.1"/>
</dbReference>
<keyword evidence="3" id="KW-1185">Reference proteome</keyword>
<sequence>MPDHLPVPSVPAGDDRSVRRPAGPVRRAGLPGGVATAAVLSLVLAACSPGSDGDDGSGTDGARGTDGSAVAPPADPDALVATLSAGQEGTVVLGAEDDGDDHAEGYDPSALALATADHFFTDAPVVVLTSADKQLRAASAAVALGVPVLVDGPHTSAQLDRLGTEVALVVGAVADPGIDVVVAADDAELASLVGATGEPLAVGPEDQVQQVADLDPASPEVLVPDASSTDAEAATAGPAGDEGGATAEAAPAPAPEGADQDATTATADPAPAPLESDRDELPVTAPPPPLDDVLVLSTGDPAQTAAVGTARAAGAQVVVLPGGDPGASSESLSAFADAAAGATSLVGLGAQFGDPDTLDWQARVAATGVELPGGGLTTLPGKTYVALYGTPSTGALGVLGEQPIEDTITRAQEHASWYEPLTDEPVVPTLEIIATVASAEAGPDGNYSNELPVEDLRPLVELAAENGVYVVLDLQPGRTDFVEQAQIYEELLRLPHVGLALDPEWRLGPDEVHMVRIGSVETEEVDRVVDWMAELVREHDLPQKMLVLHQFQIRMIPGADDVDRSRPEVAVLIHADGQGPHGSKMDTWTALQGHAPGVEHWGWKNFYDEDVPGPFTPEATMQVEPTPDFISYQ</sequence>
<feature type="region of interest" description="Disordered" evidence="1">
    <location>
        <begin position="1"/>
        <end position="30"/>
    </location>
</feature>